<dbReference type="AlphaFoldDB" id="A0A482VAJ7"/>
<evidence type="ECO:0000256" key="6">
    <source>
        <dbReference type="ARBA" id="ARBA00022989"/>
    </source>
</evidence>
<dbReference type="STRING" id="1661398.A0A482VAJ7"/>
<comment type="caution">
    <text evidence="11">The sequence shown here is derived from an EMBL/GenBank/DDBJ whole genome shotgun (WGS) entry which is preliminary data.</text>
</comment>
<evidence type="ECO:0000256" key="4">
    <source>
        <dbReference type="ARBA" id="ARBA00022741"/>
    </source>
</evidence>
<gene>
    <name evidence="11" type="ORF">BDFB_009665</name>
</gene>
<dbReference type="InterPro" id="IPR044746">
    <property type="entry name" value="ABCC_6TM_D1"/>
</dbReference>
<dbReference type="Pfam" id="PF00005">
    <property type="entry name" value="ABC_tran"/>
    <property type="match status" value="1"/>
</dbReference>
<protein>
    <submittedName>
        <fullName evidence="11">ABC tran domain containing protein</fullName>
    </submittedName>
</protein>
<dbReference type="Pfam" id="PF00664">
    <property type="entry name" value="ABC_membrane"/>
    <property type="match status" value="2"/>
</dbReference>
<accession>A0A482VAJ7</accession>
<sequence length="880" mass="101067">YTLGVFKKGSENDLQEKDLYQVLGAFKSKKLGDQFEKEWKKLTEKKNASIFRLLVNCYGTYYFLLGLSQFVVKISVITTRPFVVGKIVSYFVPSQTELSKNSVTFYGCPLIILTFVELLYNQHYIFMLGALEIRIRTALCSLIYRKALRLSLDIQTEDVAIGKIVTFFSKDVNSFEMFIDKINEIWICTFKAIVVSCILYHKIGATALVPIVLFFLLMPLQIFLGMKTTGLKRKMFKKTDERLQLTEEILTAIRIIKMYTKEMRITYRIFILKYFIYAIAILNQYVILFLWIALYMVLGHRITAEILYFMVTAYRHISYGLTVAIPYSFLQGSQTLAAFRRIDRFLTGKEVHLIQECKPAAPKIILKNVTIETKDKIILDSVNLEVEKSLILMTGPTGDGKTVLLKTILQNFQPTKGEVLTQGRMSYASQEPWFFPSTIRQNILFGEEYDEKHYREILRICALDHDFHLLKQGDLTIVESHASNLSKGQGVRINLARTVYRHCEIYLLDDSLSTLDALVTSFIYKECIKNFLRDKLVILVTQNVNFLKNSQNVITVHNGQVMSQVNTPENFGEITMNGSDNLIFTSTETDDEENENEKSKLLLNVNRMKVYEESKKLGQVDFDVYKKYVQNGGGVNLEEKLFNYTRFNFTHTSDYNGLSMERKHKFLFFGIILAVLPIVTLASALILYYFAGKASVQLHSRMIDAIINATSTFFDKNFIGNILNRFSEDLTNVDEVVPATLDHIFRLFLSVVGISILIISVNKLFFVPVAIMFIILIFLRRYYLLTGRSLKRLDAITKSPVIGHLNATLNGLATIRASKCEKLLQDEFDTNQDLYTSTSYTFLSTTQAFCLSVDFICFLFVTVVVSRFLIFDDGKRYRSG</sequence>
<feature type="domain" description="ABC transmembrane type-1" evidence="10">
    <location>
        <begin position="666"/>
        <end position="865"/>
    </location>
</feature>
<dbReference type="InterPro" id="IPR050173">
    <property type="entry name" value="ABC_transporter_C-like"/>
</dbReference>
<evidence type="ECO:0000256" key="8">
    <source>
        <dbReference type="SAM" id="Phobius"/>
    </source>
</evidence>
<keyword evidence="2" id="KW-0813">Transport</keyword>
<dbReference type="PANTHER" id="PTHR24223:SF448">
    <property type="entry name" value="FI20146P1-RELATED"/>
    <property type="match status" value="1"/>
</dbReference>
<reference evidence="11 12" key="1">
    <citation type="submission" date="2017-03" db="EMBL/GenBank/DDBJ databases">
        <title>Genome of the blue death feigning beetle - Asbolus verrucosus.</title>
        <authorList>
            <person name="Rider S.D."/>
        </authorList>
    </citation>
    <scope>NUCLEOTIDE SEQUENCE [LARGE SCALE GENOMIC DNA]</scope>
    <source>
        <strain evidence="11">Butters</strain>
        <tissue evidence="11">Head and leg muscle</tissue>
    </source>
</reference>
<dbReference type="PROSITE" id="PS50929">
    <property type="entry name" value="ABC_TM1F"/>
    <property type="match status" value="2"/>
</dbReference>
<dbReference type="InterPro" id="IPR044726">
    <property type="entry name" value="ABCC_6TM_D2"/>
</dbReference>
<feature type="transmembrane region" description="Helical" evidence="8">
    <location>
        <begin position="666"/>
        <end position="691"/>
    </location>
</feature>
<feature type="transmembrane region" description="Helical" evidence="8">
    <location>
        <begin position="50"/>
        <end position="72"/>
    </location>
</feature>
<dbReference type="OrthoDB" id="6500128at2759"/>
<keyword evidence="3 8" id="KW-0812">Transmembrane</keyword>
<feature type="transmembrane region" description="Helical" evidence="8">
    <location>
        <begin position="274"/>
        <end position="297"/>
    </location>
</feature>
<evidence type="ECO:0000259" key="10">
    <source>
        <dbReference type="PROSITE" id="PS50929"/>
    </source>
</evidence>
<dbReference type="InterPro" id="IPR027417">
    <property type="entry name" value="P-loop_NTPase"/>
</dbReference>
<dbReference type="PROSITE" id="PS50893">
    <property type="entry name" value="ABC_TRANSPORTER_2"/>
    <property type="match status" value="1"/>
</dbReference>
<comment type="subcellular location">
    <subcellularLocation>
        <location evidence="1">Membrane</location>
        <topology evidence="1">Multi-pass membrane protein</topology>
    </subcellularLocation>
</comment>
<evidence type="ECO:0000256" key="5">
    <source>
        <dbReference type="ARBA" id="ARBA00022840"/>
    </source>
</evidence>
<dbReference type="Gene3D" id="3.40.50.300">
    <property type="entry name" value="P-loop containing nucleotide triphosphate hydrolases"/>
    <property type="match status" value="1"/>
</dbReference>
<feature type="transmembrane region" description="Helical" evidence="8">
    <location>
        <begin position="764"/>
        <end position="783"/>
    </location>
</feature>
<evidence type="ECO:0000256" key="3">
    <source>
        <dbReference type="ARBA" id="ARBA00022692"/>
    </source>
</evidence>
<dbReference type="InterPro" id="IPR036640">
    <property type="entry name" value="ABC1_TM_sf"/>
</dbReference>
<feature type="transmembrane region" description="Helical" evidence="8">
    <location>
        <begin position="207"/>
        <end position="226"/>
    </location>
</feature>
<proteinExistence type="predicted"/>
<dbReference type="Proteomes" id="UP000292052">
    <property type="component" value="Unassembled WGS sequence"/>
</dbReference>
<keyword evidence="6 8" id="KW-1133">Transmembrane helix</keyword>
<dbReference type="EMBL" id="QDEB01121118">
    <property type="protein sequence ID" value="RZB40222.1"/>
    <property type="molecule type" value="Genomic_DNA"/>
</dbReference>
<evidence type="ECO:0000256" key="2">
    <source>
        <dbReference type="ARBA" id="ARBA00022448"/>
    </source>
</evidence>
<dbReference type="InterPro" id="IPR011527">
    <property type="entry name" value="ABC1_TM_dom"/>
</dbReference>
<dbReference type="GO" id="GO:0005524">
    <property type="term" value="F:ATP binding"/>
    <property type="evidence" value="ECO:0007669"/>
    <property type="project" value="UniProtKB-KW"/>
</dbReference>
<feature type="domain" description="ABC transporter" evidence="9">
    <location>
        <begin position="364"/>
        <end position="583"/>
    </location>
</feature>
<evidence type="ECO:0000256" key="1">
    <source>
        <dbReference type="ARBA" id="ARBA00004141"/>
    </source>
</evidence>
<keyword evidence="12" id="KW-1185">Reference proteome</keyword>
<dbReference type="GO" id="GO:0016020">
    <property type="term" value="C:membrane"/>
    <property type="evidence" value="ECO:0007669"/>
    <property type="project" value="UniProtKB-SubCell"/>
</dbReference>
<evidence type="ECO:0000259" key="9">
    <source>
        <dbReference type="PROSITE" id="PS50893"/>
    </source>
</evidence>
<dbReference type="PANTHER" id="PTHR24223">
    <property type="entry name" value="ATP-BINDING CASSETTE SUB-FAMILY C"/>
    <property type="match status" value="1"/>
</dbReference>
<dbReference type="GO" id="GO:0140359">
    <property type="term" value="F:ABC-type transporter activity"/>
    <property type="evidence" value="ECO:0007669"/>
    <property type="project" value="InterPro"/>
</dbReference>
<dbReference type="CDD" id="cd18579">
    <property type="entry name" value="ABC_6TM_ABCC_D1"/>
    <property type="match status" value="1"/>
</dbReference>
<dbReference type="Gene3D" id="1.20.1560.10">
    <property type="entry name" value="ABC transporter type 1, transmembrane domain"/>
    <property type="match status" value="2"/>
</dbReference>
<keyword evidence="4" id="KW-0547">Nucleotide-binding</keyword>
<keyword evidence="7 8" id="KW-0472">Membrane</keyword>
<feature type="non-terminal residue" evidence="11">
    <location>
        <position position="880"/>
    </location>
</feature>
<evidence type="ECO:0000256" key="7">
    <source>
        <dbReference type="ARBA" id="ARBA00023136"/>
    </source>
</evidence>
<dbReference type="InterPro" id="IPR003439">
    <property type="entry name" value="ABC_transporter-like_ATP-bd"/>
</dbReference>
<keyword evidence="5" id="KW-0067">ATP-binding</keyword>
<dbReference type="SUPFAM" id="SSF90123">
    <property type="entry name" value="ABC transporter transmembrane region"/>
    <property type="match status" value="2"/>
</dbReference>
<dbReference type="SUPFAM" id="SSF52540">
    <property type="entry name" value="P-loop containing nucleoside triphosphate hydrolases"/>
    <property type="match status" value="1"/>
</dbReference>
<dbReference type="GO" id="GO:0016887">
    <property type="term" value="F:ATP hydrolysis activity"/>
    <property type="evidence" value="ECO:0007669"/>
    <property type="project" value="InterPro"/>
</dbReference>
<feature type="transmembrane region" description="Helical" evidence="8">
    <location>
        <begin position="846"/>
        <end position="870"/>
    </location>
</feature>
<feature type="domain" description="ABC transmembrane type-1" evidence="10">
    <location>
        <begin position="81"/>
        <end position="262"/>
    </location>
</feature>
<name>A0A482VAJ7_ASBVE</name>
<feature type="non-terminal residue" evidence="11">
    <location>
        <position position="1"/>
    </location>
</feature>
<evidence type="ECO:0000313" key="11">
    <source>
        <dbReference type="EMBL" id="RZB40222.1"/>
    </source>
</evidence>
<evidence type="ECO:0000313" key="12">
    <source>
        <dbReference type="Proteomes" id="UP000292052"/>
    </source>
</evidence>
<organism evidence="11 12">
    <name type="scientific">Asbolus verrucosus</name>
    <name type="common">Desert ironclad beetle</name>
    <dbReference type="NCBI Taxonomy" id="1661398"/>
    <lineage>
        <taxon>Eukaryota</taxon>
        <taxon>Metazoa</taxon>
        <taxon>Ecdysozoa</taxon>
        <taxon>Arthropoda</taxon>
        <taxon>Hexapoda</taxon>
        <taxon>Insecta</taxon>
        <taxon>Pterygota</taxon>
        <taxon>Neoptera</taxon>
        <taxon>Endopterygota</taxon>
        <taxon>Coleoptera</taxon>
        <taxon>Polyphaga</taxon>
        <taxon>Cucujiformia</taxon>
        <taxon>Tenebrionidae</taxon>
        <taxon>Pimeliinae</taxon>
        <taxon>Asbolus</taxon>
    </lineage>
</organism>
<feature type="transmembrane region" description="Helical" evidence="8">
    <location>
        <begin position="317"/>
        <end position="339"/>
    </location>
</feature>
<dbReference type="CDD" id="cd18580">
    <property type="entry name" value="ABC_6TM_ABCC_D2"/>
    <property type="match status" value="1"/>
</dbReference>